<proteinExistence type="predicted"/>
<dbReference type="AlphaFoldDB" id="A0A699RQJ6"/>
<reference evidence="2" key="1">
    <citation type="journal article" date="2019" name="Sci. Rep.">
        <title>Draft genome of Tanacetum cinerariifolium, the natural source of mosquito coil.</title>
        <authorList>
            <person name="Yamashiro T."/>
            <person name="Shiraishi A."/>
            <person name="Satake H."/>
            <person name="Nakayama K."/>
        </authorList>
    </citation>
    <scope>NUCLEOTIDE SEQUENCE</scope>
</reference>
<feature type="non-terminal residue" evidence="2">
    <location>
        <position position="1"/>
    </location>
</feature>
<accession>A0A699RQJ6</accession>
<organism evidence="2">
    <name type="scientific">Tanacetum cinerariifolium</name>
    <name type="common">Dalmatian daisy</name>
    <name type="synonym">Chrysanthemum cinerariifolium</name>
    <dbReference type="NCBI Taxonomy" id="118510"/>
    <lineage>
        <taxon>Eukaryota</taxon>
        <taxon>Viridiplantae</taxon>
        <taxon>Streptophyta</taxon>
        <taxon>Embryophyta</taxon>
        <taxon>Tracheophyta</taxon>
        <taxon>Spermatophyta</taxon>
        <taxon>Magnoliopsida</taxon>
        <taxon>eudicotyledons</taxon>
        <taxon>Gunneridae</taxon>
        <taxon>Pentapetalae</taxon>
        <taxon>asterids</taxon>
        <taxon>campanulids</taxon>
        <taxon>Asterales</taxon>
        <taxon>Asteraceae</taxon>
        <taxon>Asteroideae</taxon>
        <taxon>Anthemideae</taxon>
        <taxon>Anthemidinae</taxon>
        <taxon>Tanacetum</taxon>
    </lineage>
</organism>
<evidence type="ECO:0000313" key="2">
    <source>
        <dbReference type="EMBL" id="GFC84954.1"/>
    </source>
</evidence>
<sequence length="103" mass="11248">DEEEEHPAPSDSVVVAPTATDQAPSAEETEPIKTDESAATPPPHHAYRTTARISIPAPVPMPSWTDSEGAPVSTDTELGGYVREFETRVRQDTNDIYTRLDDE</sequence>
<protein>
    <submittedName>
        <fullName evidence="2">Uncharacterized protein</fullName>
    </submittedName>
</protein>
<feature type="region of interest" description="Disordered" evidence="1">
    <location>
        <begin position="1"/>
        <end position="77"/>
    </location>
</feature>
<comment type="caution">
    <text evidence="2">The sequence shown here is derived from an EMBL/GenBank/DDBJ whole genome shotgun (WGS) entry which is preliminary data.</text>
</comment>
<name>A0A699RQJ6_TANCI</name>
<evidence type="ECO:0000256" key="1">
    <source>
        <dbReference type="SAM" id="MobiDB-lite"/>
    </source>
</evidence>
<gene>
    <name evidence="2" type="ORF">Tci_856924</name>
</gene>
<dbReference type="EMBL" id="BKCJ011097383">
    <property type="protein sequence ID" value="GFC84954.1"/>
    <property type="molecule type" value="Genomic_DNA"/>
</dbReference>